<dbReference type="RefSeq" id="WP_264600451.1">
    <property type="nucleotide sequence ID" value="NZ_JAOQNS010000003.1"/>
</dbReference>
<dbReference type="EMBL" id="JAOQNS010000003">
    <property type="protein sequence ID" value="MCW2306783.1"/>
    <property type="molecule type" value="Genomic_DNA"/>
</dbReference>
<evidence type="ECO:0000313" key="2">
    <source>
        <dbReference type="EMBL" id="MCW2306783.1"/>
    </source>
</evidence>
<name>A0ABT3H8S0_9HYPH</name>
<reference evidence="3" key="1">
    <citation type="submission" date="2023-07" db="EMBL/GenBank/DDBJ databases">
        <title>Genome sequencing of Purple Non-Sulfur Bacteria from various extreme environments.</title>
        <authorList>
            <person name="Mayer M."/>
        </authorList>
    </citation>
    <scope>NUCLEOTIDE SEQUENCE [LARGE SCALE GENOMIC DNA]</scope>
    <source>
        <strain evidence="3">DSM 17935</strain>
    </source>
</reference>
<dbReference type="SUPFAM" id="SSF55729">
    <property type="entry name" value="Acyl-CoA N-acyltransferases (Nat)"/>
    <property type="match status" value="1"/>
</dbReference>
<organism evidence="2 3">
    <name type="scientific">Rhodobium gokarnense</name>
    <dbReference type="NCBI Taxonomy" id="364296"/>
    <lineage>
        <taxon>Bacteria</taxon>
        <taxon>Pseudomonadati</taxon>
        <taxon>Pseudomonadota</taxon>
        <taxon>Alphaproteobacteria</taxon>
        <taxon>Hyphomicrobiales</taxon>
        <taxon>Rhodobiaceae</taxon>
        <taxon>Rhodobium</taxon>
    </lineage>
</organism>
<dbReference type="Proteomes" id="UP001209755">
    <property type="component" value="Unassembled WGS sequence"/>
</dbReference>
<accession>A0ABT3H8S0</accession>
<protein>
    <submittedName>
        <fullName evidence="2">GNAT superfamily N-acetyltransferase</fullName>
    </submittedName>
</protein>
<dbReference type="InterPro" id="IPR052564">
    <property type="entry name" value="N-acetyltrans/Recomb-assoc"/>
</dbReference>
<dbReference type="PROSITE" id="PS51186">
    <property type="entry name" value="GNAT"/>
    <property type="match status" value="1"/>
</dbReference>
<dbReference type="Pfam" id="PF13673">
    <property type="entry name" value="Acetyltransf_10"/>
    <property type="match status" value="1"/>
</dbReference>
<gene>
    <name evidence="2" type="ORF">M2319_001105</name>
</gene>
<dbReference type="PANTHER" id="PTHR43451">
    <property type="entry name" value="ACETYLTRANSFERASE (GNAT) FAMILY PROTEIN"/>
    <property type="match status" value="1"/>
</dbReference>
<dbReference type="InterPro" id="IPR000182">
    <property type="entry name" value="GNAT_dom"/>
</dbReference>
<keyword evidence="3" id="KW-1185">Reference proteome</keyword>
<dbReference type="PANTHER" id="PTHR43451:SF1">
    <property type="entry name" value="ACETYLTRANSFERASE"/>
    <property type="match status" value="1"/>
</dbReference>
<dbReference type="InterPro" id="IPR016181">
    <property type="entry name" value="Acyl_CoA_acyltransferase"/>
</dbReference>
<feature type="domain" description="N-acetyltransferase" evidence="1">
    <location>
        <begin position="5"/>
        <end position="158"/>
    </location>
</feature>
<sequence>MSDEVCYRQMERGQEPVVFSLIQRVFDACVAPHYSPSGVARFYAQVSETSLREKAEDPVGGVFVAAKGAVLVGMVALARGHHIALLFVAPEYQGKGIGRALVALAAERCREIDRHGKTMTVNASPNSVPFYEKADFVPASGERDDNGLRFTPMTKPMS</sequence>
<proteinExistence type="predicted"/>
<dbReference type="Gene3D" id="3.40.630.30">
    <property type="match status" value="1"/>
</dbReference>
<evidence type="ECO:0000313" key="3">
    <source>
        <dbReference type="Proteomes" id="UP001209755"/>
    </source>
</evidence>
<evidence type="ECO:0000259" key="1">
    <source>
        <dbReference type="PROSITE" id="PS51186"/>
    </source>
</evidence>
<comment type="caution">
    <text evidence="2">The sequence shown here is derived from an EMBL/GenBank/DDBJ whole genome shotgun (WGS) entry which is preliminary data.</text>
</comment>
<dbReference type="CDD" id="cd04301">
    <property type="entry name" value="NAT_SF"/>
    <property type="match status" value="1"/>
</dbReference>